<protein>
    <submittedName>
        <fullName evidence="2">Putative polyketide synthase component</fullName>
    </submittedName>
</protein>
<evidence type="ECO:0000313" key="2">
    <source>
        <dbReference type="EMBL" id="EIE97823.1"/>
    </source>
</evidence>
<dbReference type="SUPFAM" id="SSF52777">
    <property type="entry name" value="CoA-dependent acyltransferases"/>
    <property type="match status" value="2"/>
</dbReference>
<dbReference type="InterPro" id="IPR023213">
    <property type="entry name" value="CAT-like_dom_sf"/>
</dbReference>
<feature type="region of interest" description="Disordered" evidence="1">
    <location>
        <begin position="1"/>
        <end position="26"/>
    </location>
</feature>
<dbReference type="Proteomes" id="UP000005087">
    <property type="component" value="Chromosome"/>
</dbReference>
<name>I1CYP9_9PSEU</name>
<evidence type="ECO:0000256" key="1">
    <source>
        <dbReference type="SAM" id="MobiDB-lite"/>
    </source>
</evidence>
<organism evidence="2 3">
    <name type="scientific">Saccharomonospora glauca K62</name>
    <dbReference type="NCBI Taxonomy" id="928724"/>
    <lineage>
        <taxon>Bacteria</taxon>
        <taxon>Bacillati</taxon>
        <taxon>Actinomycetota</taxon>
        <taxon>Actinomycetes</taxon>
        <taxon>Pseudonocardiales</taxon>
        <taxon>Pseudonocardiaceae</taxon>
        <taxon>Saccharomonospora</taxon>
    </lineage>
</organism>
<dbReference type="STRING" id="928724.SacglDRAFT_00885"/>
<reference evidence="2 3" key="1">
    <citation type="submission" date="2011-09" db="EMBL/GenBank/DDBJ databases">
        <authorList>
            <consortium name="US DOE Joint Genome Institute (JGI-PGF)"/>
            <person name="Lucas S."/>
            <person name="Han J."/>
            <person name="Lapidus A."/>
            <person name="Cheng J.-F."/>
            <person name="Goodwin L."/>
            <person name="Pitluck S."/>
            <person name="Peters L."/>
            <person name="Land M.L."/>
            <person name="Hauser L."/>
            <person name="Brambilla E."/>
            <person name="Klenk H.-P."/>
            <person name="Woyke T.J."/>
        </authorList>
    </citation>
    <scope>NUCLEOTIDE SEQUENCE [LARGE SCALE GENOMIC DNA]</scope>
    <source>
        <strain evidence="2 3">K62</strain>
    </source>
</reference>
<reference evidence="3" key="2">
    <citation type="submission" date="2012-01" db="EMBL/GenBank/DDBJ databases">
        <title>Noncontiguous Finished sequence of chromosome of Saccharomonospora glauca K62.</title>
        <authorList>
            <consortium name="US DOE Joint Genome Institute"/>
            <person name="Lucas S."/>
            <person name="Han J."/>
            <person name="Lapidus A."/>
            <person name="Cheng J.-F."/>
            <person name="Goodwin L."/>
            <person name="Pitluck S."/>
            <person name="Peters L."/>
            <person name="Mikhailova N."/>
            <person name="Held B."/>
            <person name="Detter J.C."/>
            <person name="Han C."/>
            <person name="Tapia R."/>
            <person name="Land M."/>
            <person name="Hauser L."/>
            <person name="Kyrpides N."/>
            <person name="Ivanova N."/>
            <person name="Pagani I."/>
            <person name="Brambilla E.-M."/>
            <person name="Klenk H.-P."/>
            <person name="Woyke T."/>
        </authorList>
    </citation>
    <scope>NUCLEOTIDE SEQUENCE [LARGE SCALE GENOMIC DNA]</scope>
    <source>
        <strain evidence="3">K62</strain>
    </source>
</reference>
<proteinExistence type="predicted"/>
<keyword evidence="3" id="KW-1185">Reference proteome</keyword>
<dbReference type="AlphaFoldDB" id="I1CYP9"/>
<evidence type="ECO:0000313" key="3">
    <source>
        <dbReference type="Proteomes" id="UP000005087"/>
    </source>
</evidence>
<sequence>MTRVVGARASGTHDIDQGDSVSEEPFSRPAYGFQRRVGQLGEVDEQGYLVSHPQEPLWDIYTVTAEVDLDQLRTAWRAATADIDTLNFRLRRVGDRVLTERLAPVPAGFDVHSVPKAFADGALHPDVVALVDPLVTGRHCAPGAPTAWLRVVRDGENTLLTIVVDHTVGDGWSLALLVRRFAMAHRLLRAGKPLELRPLGGFADFLDRLPDAPTRRRNLDRWRELLADTTPPGPPTLFEKDGPDPDRAFLLDTHHVFPVEPRATRAANVLAQRYGTNPAEIWVAAAILAATRNSRGPQPSITMHHGRTRRADFRVFGPLTEAHVTPAVPADRTLEDQWRLGRESPPLFGETLREEGLFTQRRFAIDHVPVSPPLVLDREVRGRSLTGKELEPLKPPSKEPIPSAASVWITIYPLGVERAEVLVEAASSALPEPESIVAAMRDALVSAAGDVD</sequence>
<dbReference type="EMBL" id="CM001484">
    <property type="protein sequence ID" value="EIE97823.1"/>
    <property type="molecule type" value="Genomic_DNA"/>
</dbReference>
<dbReference type="HOGENOM" id="CLU_605318_0_0_11"/>
<dbReference type="Gene3D" id="3.30.559.30">
    <property type="entry name" value="Nonribosomal peptide synthetase, condensation domain"/>
    <property type="match status" value="1"/>
</dbReference>
<gene>
    <name evidence="2" type="ORF">SacglDRAFT_00885</name>
</gene>
<accession>I1CYP9</accession>
<dbReference type="Gene3D" id="3.30.559.10">
    <property type="entry name" value="Chloramphenicol acetyltransferase-like domain"/>
    <property type="match status" value="1"/>
</dbReference>